<sequence length="746" mass="85842">MNEQSSSSVFTNDNIEDIVPSEWKYQVTQKLFYGIPQKLEISLKVALFSQEDIAAWIEALEEKTHCNYSIVHTRKVAGQKLVFKRYFHCHHRTRSKQTYPSRWGTKNTNCPSKLIISLLKTGNKKFQEKGKLPPDPKMPCIIDYVVTHNHSPLLSAKFRKVCHNVNKELLNLFSKGHSASTAFETIRSGVQINNPTDYEDLLVNRSVCPDRNYCHKWFNEYKKEHGTIDVKDKTFVSKRLQEFNIEVNEECGKIEIMDDGFVIVLCPPLFKRVHQYIKSPSEVVFVAAINPADNDGSKAFFLMTHSECGALPLGIIITSSENSELITAGLNTLKVLVGDTMFFGRKEGPQLFLVDDCEAVQMAINTVWPETNILFCSLHILHSLWKYLLCSKNGINKDEPINFFKQFRMIMYADTVDECNQCYSEAMLSAANHPNYLQILEAYWDKRDMWTMSYRNCLLPSDNLKINSLEKMMCLLREPMFHRMRSFNVIQLVDFLLTKFVDFYTLRLLDAANNRLIRDMSRKIPLPPDVKDLEQVNSYLYLVPSIKLPYIRYYVNIEIVACTCLKYTTGYICNHIGWLLTMFLSYQDQIEDHNVREIFQKTATGERFLPEQPYEVFQETEELDPKMKYAEPESKVVEQLIIAGNEVIKLQIVNDEVDPNVSMPMQISNLPYVSGVLVPVVTDEQALEAAENVNQELFGTFSGFLKKSPLLVGPVLQRMLNKTKSLNSVEDFLVACQKFNEDGTPS</sequence>
<gene>
    <name evidence="3" type="ORF">PSYICH_LOCUS3655</name>
</gene>
<evidence type="ECO:0000259" key="2">
    <source>
        <dbReference type="PROSITE" id="PS50966"/>
    </source>
</evidence>
<accession>A0A9P0CMS1</accession>
<dbReference type="EMBL" id="OV651825">
    <property type="protein sequence ID" value="CAH1102670.1"/>
    <property type="molecule type" value="Genomic_DNA"/>
</dbReference>
<dbReference type="OrthoDB" id="6362223at2759"/>
<dbReference type="PANTHER" id="PTHR35385">
    <property type="entry name" value="PROTEIN B, PUTATIVE-RELATED-RELATED"/>
    <property type="match status" value="1"/>
</dbReference>
<feature type="domain" description="SWIM-type" evidence="2">
    <location>
        <begin position="553"/>
        <end position="584"/>
    </location>
</feature>
<dbReference type="GO" id="GO:0008270">
    <property type="term" value="F:zinc ion binding"/>
    <property type="evidence" value="ECO:0007669"/>
    <property type="project" value="UniProtKB-KW"/>
</dbReference>
<dbReference type="PROSITE" id="PS50966">
    <property type="entry name" value="ZF_SWIM"/>
    <property type="match status" value="1"/>
</dbReference>
<dbReference type="AlphaFoldDB" id="A0A9P0CMS1"/>
<protein>
    <recommendedName>
        <fullName evidence="2">SWIM-type domain-containing protein</fullName>
    </recommendedName>
</protein>
<dbReference type="Proteomes" id="UP001153636">
    <property type="component" value="Chromosome 13"/>
</dbReference>
<evidence type="ECO:0000313" key="3">
    <source>
        <dbReference type="EMBL" id="CAH1102670.1"/>
    </source>
</evidence>
<dbReference type="InterPro" id="IPR007527">
    <property type="entry name" value="Znf_SWIM"/>
</dbReference>
<organism evidence="3 4">
    <name type="scientific">Psylliodes chrysocephalus</name>
    <dbReference type="NCBI Taxonomy" id="3402493"/>
    <lineage>
        <taxon>Eukaryota</taxon>
        <taxon>Metazoa</taxon>
        <taxon>Ecdysozoa</taxon>
        <taxon>Arthropoda</taxon>
        <taxon>Hexapoda</taxon>
        <taxon>Insecta</taxon>
        <taxon>Pterygota</taxon>
        <taxon>Neoptera</taxon>
        <taxon>Endopterygota</taxon>
        <taxon>Coleoptera</taxon>
        <taxon>Polyphaga</taxon>
        <taxon>Cucujiformia</taxon>
        <taxon>Chrysomeloidea</taxon>
        <taxon>Chrysomelidae</taxon>
        <taxon>Galerucinae</taxon>
        <taxon>Alticini</taxon>
        <taxon>Psylliodes</taxon>
    </lineage>
</organism>
<keyword evidence="1" id="KW-0863">Zinc-finger</keyword>
<keyword evidence="1" id="KW-0479">Metal-binding</keyword>
<proteinExistence type="predicted"/>
<evidence type="ECO:0000313" key="4">
    <source>
        <dbReference type="Proteomes" id="UP001153636"/>
    </source>
</evidence>
<keyword evidence="4" id="KW-1185">Reference proteome</keyword>
<evidence type="ECO:0000256" key="1">
    <source>
        <dbReference type="PROSITE-ProRule" id="PRU00325"/>
    </source>
</evidence>
<keyword evidence="1" id="KW-0862">Zinc</keyword>
<dbReference type="PANTHER" id="PTHR35385:SF2">
    <property type="entry name" value="PROTEIN B, PUTATIVE-RELATED"/>
    <property type="match status" value="1"/>
</dbReference>
<reference evidence="3" key="1">
    <citation type="submission" date="2022-01" db="EMBL/GenBank/DDBJ databases">
        <authorList>
            <person name="King R."/>
        </authorList>
    </citation>
    <scope>NUCLEOTIDE SEQUENCE</scope>
</reference>
<name>A0A9P0CMS1_9CUCU</name>